<dbReference type="SUPFAM" id="SSF50156">
    <property type="entry name" value="PDZ domain-like"/>
    <property type="match status" value="1"/>
</dbReference>
<feature type="region of interest" description="Disordered" evidence="1">
    <location>
        <begin position="1770"/>
        <end position="1820"/>
    </location>
</feature>
<dbReference type="Gene3D" id="2.60.200.20">
    <property type="match status" value="1"/>
</dbReference>
<dbReference type="PROSITE" id="PS51126">
    <property type="entry name" value="DILUTE"/>
    <property type="match status" value="1"/>
</dbReference>
<feature type="compositionally biased region" description="Polar residues" evidence="1">
    <location>
        <begin position="1330"/>
        <end position="1350"/>
    </location>
</feature>
<feature type="region of interest" description="Disordered" evidence="1">
    <location>
        <begin position="2170"/>
        <end position="2223"/>
    </location>
</feature>
<evidence type="ECO:0000259" key="3">
    <source>
        <dbReference type="PROSITE" id="PS50200"/>
    </source>
</evidence>
<dbReference type="InterPro" id="IPR000159">
    <property type="entry name" value="RA_dom"/>
</dbReference>
<evidence type="ECO:0008006" key="7">
    <source>
        <dbReference type="Google" id="ProtNLM"/>
    </source>
</evidence>
<evidence type="ECO:0000256" key="1">
    <source>
        <dbReference type="SAM" id="MobiDB-lite"/>
    </source>
</evidence>
<feature type="compositionally biased region" description="Acidic residues" evidence="1">
    <location>
        <begin position="1375"/>
        <end position="1399"/>
    </location>
</feature>
<evidence type="ECO:0000259" key="4">
    <source>
        <dbReference type="PROSITE" id="PS51126"/>
    </source>
</evidence>
<dbReference type="SMART" id="SM00228">
    <property type="entry name" value="PDZ"/>
    <property type="match status" value="1"/>
</dbReference>
<feature type="compositionally biased region" description="Basic and acidic residues" evidence="1">
    <location>
        <begin position="602"/>
        <end position="613"/>
    </location>
</feature>
<dbReference type="Pfam" id="PF00788">
    <property type="entry name" value="RA"/>
    <property type="match status" value="1"/>
</dbReference>
<feature type="domain" description="Dilute" evidence="4">
    <location>
        <begin position="792"/>
        <end position="1048"/>
    </location>
</feature>
<keyword evidence="6" id="KW-1185">Reference proteome</keyword>
<feature type="region of interest" description="Disordered" evidence="1">
    <location>
        <begin position="1302"/>
        <end position="1438"/>
    </location>
</feature>
<dbReference type="InterPro" id="IPR036034">
    <property type="entry name" value="PDZ_sf"/>
</dbReference>
<evidence type="ECO:0000259" key="2">
    <source>
        <dbReference type="PROSITE" id="PS50106"/>
    </source>
</evidence>
<feature type="compositionally biased region" description="Pro residues" evidence="1">
    <location>
        <begin position="2021"/>
        <end position="2036"/>
    </location>
</feature>
<dbReference type="Pfam" id="PF00595">
    <property type="entry name" value="PDZ"/>
    <property type="match status" value="1"/>
</dbReference>
<feature type="compositionally biased region" description="Polar residues" evidence="1">
    <location>
        <begin position="2192"/>
        <end position="2223"/>
    </location>
</feature>
<feature type="region of interest" description="Disordered" evidence="1">
    <location>
        <begin position="2010"/>
        <end position="2048"/>
    </location>
</feature>
<feature type="region of interest" description="Disordered" evidence="1">
    <location>
        <begin position="1563"/>
        <end position="1603"/>
    </location>
</feature>
<feature type="compositionally biased region" description="Polar residues" evidence="1">
    <location>
        <begin position="207"/>
        <end position="218"/>
    </location>
</feature>
<dbReference type="EMBL" id="UXSR01000618">
    <property type="protein sequence ID" value="VDD77075.1"/>
    <property type="molecule type" value="Genomic_DNA"/>
</dbReference>
<feature type="region of interest" description="Disordered" evidence="1">
    <location>
        <begin position="1848"/>
        <end position="1953"/>
    </location>
</feature>
<dbReference type="GO" id="GO:0007165">
    <property type="term" value="P:signal transduction"/>
    <property type="evidence" value="ECO:0007669"/>
    <property type="project" value="InterPro"/>
</dbReference>
<proteinExistence type="predicted"/>
<feature type="domain" description="PDZ" evidence="2">
    <location>
        <begin position="1178"/>
        <end position="1264"/>
    </location>
</feature>
<feature type="region of interest" description="Disordered" evidence="1">
    <location>
        <begin position="1617"/>
        <end position="1649"/>
    </location>
</feature>
<dbReference type="InterPro" id="IPR029071">
    <property type="entry name" value="Ubiquitin-like_domsf"/>
</dbReference>
<feature type="region of interest" description="Disordered" evidence="1">
    <location>
        <begin position="602"/>
        <end position="647"/>
    </location>
</feature>
<organism evidence="5 6">
    <name type="scientific">Mesocestoides corti</name>
    <name type="common">Flatworm</name>
    <dbReference type="NCBI Taxonomy" id="53468"/>
    <lineage>
        <taxon>Eukaryota</taxon>
        <taxon>Metazoa</taxon>
        <taxon>Spiralia</taxon>
        <taxon>Lophotrochozoa</taxon>
        <taxon>Platyhelminthes</taxon>
        <taxon>Cestoda</taxon>
        <taxon>Eucestoda</taxon>
        <taxon>Cyclophyllidea</taxon>
        <taxon>Mesocestoididae</taxon>
        <taxon>Mesocestoides</taxon>
    </lineage>
</organism>
<feature type="compositionally biased region" description="Polar residues" evidence="1">
    <location>
        <begin position="1423"/>
        <end position="1438"/>
    </location>
</feature>
<feature type="compositionally biased region" description="Polar residues" evidence="1">
    <location>
        <begin position="1460"/>
        <end position="1470"/>
    </location>
</feature>
<feature type="region of interest" description="Disordered" evidence="1">
    <location>
        <begin position="228"/>
        <end position="289"/>
    </location>
</feature>
<dbReference type="InterPro" id="IPR002710">
    <property type="entry name" value="Dilute_dom"/>
</dbReference>
<evidence type="ECO:0000313" key="5">
    <source>
        <dbReference type="EMBL" id="VDD77075.1"/>
    </source>
</evidence>
<feature type="domain" description="Ras-associating" evidence="3">
    <location>
        <begin position="31"/>
        <end position="125"/>
    </location>
</feature>
<dbReference type="SUPFAM" id="SSF54236">
    <property type="entry name" value="Ubiquitin-like"/>
    <property type="match status" value="1"/>
</dbReference>
<protein>
    <recommendedName>
        <fullName evidence="7">Afadin</fullName>
    </recommendedName>
</protein>
<dbReference type="PANTHER" id="PTHR10398">
    <property type="entry name" value="AFADIN"/>
    <property type="match status" value="1"/>
</dbReference>
<reference evidence="5 6" key="1">
    <citation type="submission" date="2018-10" db="EMBL/GenBank/DDBJ databases">
        <authorList>
            <consortium name="Pathogen Informatics"/>
        </authorList>
    </citation>
    <scope>NUCLEOTIDE SEQUENCE [LARGE SCALE GENOMIC DNA]</scope>
</reference>
<dbReference type="InterPro" id="IPR001478">
    <property type="entry name" value="PDZ"/>
</dbReference>
<feature type="compositionally biased region" description="Polar residues" evidence="1">
    <location>
        <begin position="1924"/>
        <end position="1952"/>
    </location>
</feature>
<evidence type="ECO:0000313" key="6">
    <source>
        <dbReference type="Proteomes" id="UP000267029"/>
    </source>
</evidence>
<accession>A0A0R3U887</accession>
<dbReference type="Gene3D" id="3.10.20.90">
    <property type="entry name" value="Phosphatidylinositol 3-kinase Catalytic Subunit, Chain A, domain 1"/>
    <property type="match status" value="2"/>
</dbReference>
<feature type="region of interest" description="Disordered" evidence="1">
    <location>
        <begin position="861"/>
        <end position="882"/>
    </location>
</feature>
<gene>
    <name evidence="5" type="ORF">MCOS_LOCUS3078</name>
</gene>
<dbReference type="OrthoDB" id="6239153at2759"/>
<dbReference type="Pfam" id="PF01843">
    <property type="entry name" value="DIL"/>
    <property type="match status" value="1"/>
</dbReference>
<dbReference type="STRING" id="53468.A0A0R3U887"/>
<sequence length="2267" mass="251188">MMYDIPQKIDDWNRNALELFRITQPNENQEFFGVVRFYFYGPNDKFYSKCVRISSQSTARHLVNVLVEKFHPDLRLLKSGRYALYEFHPSTGERRLSAEERPLMTQINWRSHQREGRFILRDESKLDTKVSSSYHLISLTQLEQRGVLAEGHSHGDNLVPVDKYLVDPWSSRRPATITSQYRGRYTNFPNRIDTSAGNMMKWRSAGNLMTSPGSNSPDNYDRMRATSLKQPPAEPFSTSRNPSSSLDELVFEVPSSKKNKKDKPLKKKKTPKPSKKAKLQKNGKVERDGSWDEDIVRTASLPNGLDENDAFAASNRGPIDSSSGTLTVFLKSANLPDPSQTLKSTLSETSAQVIRRILSSYDQPYNPDFYSLEQINVPAKGESLPYSVPPHRFLRSDEKPLRLIRTIQSTYPQIHTELHLTLHRDESLSLQDDSSPNQDYVNLSFNRGKVKRTIPRLVEVNPDGTAKSGKTLRFNLDGLIQPERDKQKGGTPIKVGSQFSAVGPPPNIVLSSNRFPDIRPVHCSLLPASMTSSTVTPSGGTDQLPTVLISPALDITTRPPGPTLVCVDGKKVVRPTGLRHGAIIQLGRTLYLKFVEQSSSLDKTRPLAREHSPKGSMPDLDIQAGGRARSPDKQFRNRSSRNQPTYENTDQLFLDRIPLIVDVCLPESGHRTWNNRSKEDFAAFFHETCCDTVDTILKLACSLSNNSTVPIGEVRANRNARPPLFVLTPSFLLYALLRCCLRRWKAVQLTTEQKDHYLAGILNHIGNQMFQCIQTSYQNDINGWQPIRVVFNRLLFWLANSSEFLNFIRNDADLAEAATKSDLLSSCIDAAFHELRKGFLEYMKYLTPSLLFPGDYDQQDDLRMDDRPVPPPDELPHPQREDPNIQRLIQSLSYMMLGMRQACVNVSFALQFYAYVFHAIGAWVFNSIVQGDGGGRGGVVGKKTPTKGGGMWVTKLGAGRLMRRLQRVNQWASRHGLGTVCEVHLLLPIQTCQLITSDRSKFRPYHRRILEMRSLNSAKIEWLLTHLGDPPPVPTEWVNKIILSVRQEIDREIMEKHGSPSSRETRELLSLQEPVDLDIPLIIPLDGYAATTGLKGVPEGFMEAIEPLVEDGCIFVRRNEAAFSAPLNGAWTGHFMNRKTLQDGKKGVKASTLPAAAANANIERLAREAGVKLSSVKRIVLEKNGQPLGLGIVAAKPEGNAPYGIYIRHIVPGSVSASDGRLETGDQILAIANSSLVNCDQSEAAVAILARISNEVHLVIAKRAAQARGIITLINSAERGGVTPPPFSTPYQSTGALTRSTPCLIQPARPNGSSDDDDDDSETGGPQFGSRVSLSHVQPLSQPQKKTQLPQIYRPKSVEALSQSRPNHARHPTADEFEVTSEDEEDEVTSNDDDDDGSDEVWQPPEVVSPTAKQRNHRPSPPNGQLSFQPSPASFQGSLSNYKFRSQQDLRPSAIMVATPKQQQPTVTSTKNDDDSESPDWTEYAKRNAEVIKNQGGKQRDVETPSLASISSSDSIISQRDNNNFSLEIVGVEPHSATALRSCHHFPCLYIFLPTSVTSPSAQTKAKNVHPGQSVLNSAVDGSKTQDVPPEGVYATPSEATTESEEILEAVKHRIPAHSRKQNTSVDDHTRKKTSTAEKMTSPLNGSPAKEVTDKAMQTVVDASVGVRADEAPAVSVQASAVQTEPAGTVETPRVPSPELVSRYTPPLDRLPITYGNKPAASRPVSNPAPVRPVQVEDVTKSAVGSQYGRRVRICSGDICYMMLTTSYQPSTPRSFETKLPPPPQPPSSSTAPYSELHLPWGGQYPSAKPLSQPPQGSAESVLPVYRRTNQSEQPSTIQSGVTYWSSQSNLAAPSQSPPPRPTADFPQYHPPASLEPSDLAKQLGDTASPHLVYGPPASHYVPRRSISRENSPLRVDLIERSRSLSSSTHGTRTSSLNRTPQPHAPDSQSETLQELAREIRLLEEAVAANPSTDLVRELDRLRVEYRFQVHMNDRSRTRSLNAPLLRSGDVATGESSIPKVQPPVMPKPKPRPLVPNLPTVTGTSSTRPLDELENERLELIRIREQRERIYDDTLNLKPTVDFSTPATASLSITSTTPVPPMQPRYTYQVESGPLYEDTLADVRTTNQVPRYSETTRRLPSPDPLLARGSELRASRKSVTFDTNLESVAVYSPPASPRPDHTRRVVPKPINGCSNERTTQPPANGKQALSSTGVRVTPSTISQPENAENLSFMDKMAFFAQAIGEEMPKDRPRISQRERQLLHNLAH</sequence>
<dbReference type="Gene3D" id="2.30.42.10">
    <property type="match status" value="1"/>
</dbReference>
<dbReference type="SMART" id="SM00314">
    <property type="entry name" value="RA"/>
    <property type="match status" value="1"/>
</dbReference>
<dbReference type="InterPro" id="IPR028842">
    <property type="entry name" value="Afadin"/>
</dbReference>
<dbReference type="PROSITE" id="PS50106">
    <property type="entry name" value="PDZ"/>
    <property type="match status" value="1"/>
</dbReference>
<dbReference type="PANTHER" id="PTHR10398:SF2">
    <property type="entry name" value="AFADIN"/>
    <property type="match status" value="1"/>
</dbReference>
<dbReference type="GO" id="GO:0005911">
    <property type="term" value="C:cell-cell junction"/>
    <property type="evidence" value="ECO:0007669"/>
    <property type="project" value="InterPro"/>
</dbReference>
<dbReference type="Proteomes" id="UP000267029">
    <property type="component" value="Unassembled WGS sequence"/>
</dbReference>
<dbReference type="PROSITE" id="PS50200">
    <property type="entry name" value="RA"/>
    <property type="match status" value="1"/>
</dbReference>
<feature type="compositionally biased region" description="Polar residues" evidence="1">
    <location>
        <begin position="236"/>
        <end position="246"/>
    </location>
</feature>
<feature type="region of interest" description="Disordered" evidence="1">
    <location>
        <begin position="1457"/>
        <end position="1481"/>
    </location>
</feature>
<name>A0A0R3U887_MESCO</name>
<feature type="region of interest" description="Disordered" evidence="1">
    <location>
        <begin position="1678"/>
        <end position="1710"/>
    </location>
</feature>
<feature type="compositionally biased region" description="Basic residues" evidence="1">
    <location>
        <begin position="257"/>
        <end position="281"/>
    </location>
</feature>
<feature type="region of interest" description="Disordered" evidence="1">
    <location>
        <begin position="204"/>
        <end position="223"/>
    </location>
</feature>